<protein>
    <submittedName>
        <fullName evidence="3">Uncharacterized protein</fullName>
    </submittedName>
</protein>
<dbReference type="AlphaFoldDB" id="Q4D2F0"/>
<keyword evidence="2" id="KW-0472">Membrane</keyword>
<reference evidence="3 4" key="1">
    <citation type="journal article" date="2005" name="Science">
        <title>The genome sequence of Trypanosoma cruzi, etiologic agent of Chagas disease.</title>
        <authorList>
            <person name="El-Sayed N.M."/>
            <person name="Myler P.J."/>
            <person name="Bartholomeu D.C."/>
            <person name="Nilsson D."/>
            <person name="Aggarwal G."/>
            <person name="Tran A.N."/>
            <person name="Ghedin E."/>
            <person name="Worthey E.A."/>
            <person name="Delcher A.L."/>
            <person name="Blandin G."/>
            <person name="Westenberger S.J."/>
            <person name="Caler E."/>
            <person name="Cerqueira G.C."/>
            <person name="Branche C."/>
            <person name="Haas B."/>
            <person name="Anupama A."/>
            <person name="Arner E."/>
            <person name="Aslund L."/>
            <person name="Attipoe P."/>
            <person name="Bontempi E."/>
            <person name="Bringaud F."/>
            <person name="Burton P."/>
            <person name="Cadag E."/>
            <person name="Campbell D.A."/>
            <person name="Carrington M."/>
            <person name="Crabtree J."/>
            <person name="Darban H."/>
            <person name="da Silveira J.F."/>
            <person name="de Jong P."/>
            <person name="Edwards K."/>
            <person name="Englund P.T."/>
            <person name="Fazelina G."/>
            <person name="Feldblyum T."/>
            <person name="Ferella M."/>
            <person name="Frasch A.C."/>
            <person name="Gull K."/>
            <person name="Horn D."/>
            <person name="Hou L."/>
            <person name="Huang Y."/>
            <person name="Kindlund E."/>
            <person name="Klingbeil M."/>
            <person name="Kluge S."/>
            <person name="Koo H."/>
            <person name="Lacerda D."/>
            <person name="Levin M.J."/>
            <person name="Lorenzi H."/>
            <person name="Louie T."/>
            <person name="Machado C.R."/>
            <person name="McCulloch R."/>
            <person name="McKenna A."/>
            <person name="Mizuno Y."/>
            <person name="Mottram J.C."/>
            <person name="Nelson S."/>
            <person name="Ochaya S."/>
            <person name="Osoegawa K."/>
            <person name="Pai G."/>
            <person name="Parsons M."/>
            <person name="Pentony M."/>
            <person name="Pettersson U."/>
            <person name="Pop M."/>
            <person name="Ramirez J.L."/>
            <person name="Rinta J."/>
            <person name="Robertson L."/>
            <person name="Salzberg S.L."/>
            <person name="Sanchez D.O."/>
            <person name="Seyler A."/>
            <person name="Sharma R."/>
            <person name="Shetty J."/>
            <person name="Simpson A.J."/>
            <person name="Sisk E."/>
            <person name="Tammi M.T."/>
            <person name="Tarleton R."/>
            <person name="Teixeira S."/>
            <person name="Van Aken S."/>
            <person name="Vogt C."/>
            <person name="Ward P.N."/>
            <person name="Wickstead B."/>
            <person name="Wortman J."/>
            <person name="White O."/>
            <person name="Fraser C.M."/>
            <person name="Stuart K.D."/>
            <person name="Andersson B."/>
        </authorList>
    </citation>
    <scope>NUCLEOTIDE SEQUENCE [LARGE SCALE GENOMIC DNA]</scope>
    <source>
        <strain evidence="3 4">CL Brener</strain>
    </source>
</reference>
<dbReference type="PaxDb" id="353153-Q4D2F0"/>
<keyword evidence="2" id="KW-0812">Transmembrane</keyword>
<evidence type="ECO:0000313" key="3">
    <source>
        <dbReference type="EMBL" id="EAN86705.1"/>
    </source>
</evidence>
<feature type="transmembrane region" description="Helical" evidence="2">
    <location>
        <begin position="35"/>
        <end position="55"/>
    </location>
</feature>
<sequence>MHPFLFFFLFSLLYLTFCFFRVCICTEMIILEFFFFPFFSSLPLSLPFLICYFCSCCPARIKMRKTQSKSTRQKRKKNTSMDLRVGVLGEKEDMKSSRGGILLETRPSPEASNPAREISLNSDMPPSSRQCDGAKPAFIVVQEGKSSEVAEQAQFLHVRFFLWPIVRGCRGTPSMEHLTPRLQKIAQSAAAVFPAGTTFEVRREVRINRCLTLRDRTHCSNVYSKSDISKRRITLCEEHRILRDEYAASFSPCDNLPFDIAFIFDPTIRAEVTHYTNMRHTLERESSVVPGTYFVAVFNGTEIFSIRELVEAFFRVYLEKTEGEIEENHPFPLVIPPKKGTYHEVFHSNRAEEFASGQEEYHEEEISIPVELVSPRVFLEAREHHRLLDGPVQQVLVCDRELGVMVLGHAIDKRILGPPSRPPTGSTRSIDSKEMVQSRSQIIKKKPHVILEVPSPILPPFKLWHLTGAIVEAVGLFTRPYSSVPEFRVRYSTHDDDDVEISQWAQKSKRKREREDAFGTTHNIMTLEDAHQILSGAQEKERSKGDQGTRDISFSFSNNGNSTSFNGTVDAFRLHDEMGPTLGWLLRFSTAFAFA</sequence>
<accession>Q4D2F0</accession>
<evidence type="ECO:0000313" key="4">
    <source>
        <dbReference type="Proteomes" id="UP000002296"/>
    </source>
</evidence>
<keyword evidence="4" id="KW-1185">Reference proteome</keyword>
<feature type="region of interest" description="Disordered" evidence="1">
    <location>
        <begin position="102"/>
        <end position="127"/>
    </location>
</feature>
<dbReference type="EMBL" id="AAHK01001165">
    <property type="protein sequence ID" value="EAN86705.1"/>
    <property type="molecule type" value="Genomic_DNA"/>
</dbReference>
<evidence type="ECO:0000256" key="1">
    <source>
        <dbReference type="SAM" id="MobiDB-lite"/>
    </source>
</evidence>
<comment type="caution">
    <text evidence="3">The sequence shown here is derived from an EMBL/GenBank/DDBJ whole genome shotgun (WGS) entry which is preliminary data.</text>
</comment>
<evidence type="ECO:0000256" key="2">
    <source>
        <dbReference type="SAM" id="Phobius"/>
    </source>
</evidence>
<proteinExistence type="predicted"/>
<dbReference type="InParanoid" id="Q4D2F0"/>
<keyword evidence="2" id="KW-1133">Transmembrane helix</keyword>
<gene>
    <name evidence="3" type="ORF">Tc00.1047053509797.60</name>
</gene>
<dbReference type="KEGG" id="tcr:509797.60"/>
<dbReference type="RefSeq" id="XP_808556.1">
    <property type="nucleotide sequence ID" value="XM_803463.1"/>
</dbReference>
<dbReference type="Proteomes" id="UP000002296">
    <property type="component" value="Unassembled WGS sequence"/>
</dbReference>
<organism evidence="3 4">
    <name type="scientific">Trypanosoma cruzi (strain CL Brener)</name>
    <dbReference type="NCBI Taxonomy" id="353153"/>
    <lineage>
        <taxon>Eukaryota</taxon>
        <taxon>Discoba</taxon>
        <taxon>Euglenozoa</taxon>
        <taxon>Kinetoplastea</taxon>
        <taxon>Metakinetoplastina</taxon>
        <taxon>Trypanosomatida</taxon>
        <taxon>Trypanosomatidae</taxon>
        <taxon>Trypanosoma</taxon>
        <taxon>Schizotrypanum</taxon>
    </lineage>
</organism>
<name>Q4D2F0_TRYCC</name>
<dbReference type="GeneID" id="3538989"/>